<evidence type="ECO:0000259" key="1">
    <source>
        <dbReference type="SMART" id="SM00587"/>
    </source>
</evidence>
<dbReference type="Proteomes" id="UP000504629">
    <property type="component" value="Unplaced"/>
</dbReference>
<dbReference type="GeneID" id="114242752"/>
<proteinExistence type="predicted"/>
<dbReference type="AlphaFoldDB" id="A0A6J2JLB1"/>
<feature type="domain" description="CHK kinase-like" evidence="1">
    <location>
        <begin position="132"/>
        <end position="322"/>
    </location>
</feature>
<protein>
    <submittedName>
        <fullName evidence="3">Uncharacterized protein LOC114242752</fullName>
    </submittedName>
</protein>
<dbReference type="InterPro" id="IPR011009">
    <property type="entry name" value="Kinase-like_dom_sf"/>
</dbReference>
<evidence type="ECO:0000313" key="3">
    <source>
        <dbReference type="RefSeq" id="XP_028029817.1"/>
    </source>
</evidence>
<organism evidence="2 3">
    <name type="scientific">Bombyx mandarina</name>
    <name type="common">Wild silk moth</name>
    <name type="synonym">Wild silkworm</name>
    <dbReference type="NCBI Taxonomy" id="7092"/>
    <lineage>
        <taxon>Eukaryota</taxon>
        <taxon>Metazoa</taxon>
        <taxon>Ecdysozoa</taxon>
        <taxon>Arthropoda</taxon>
        <taxon>Hexapoda</taxon>
        <taxon>Insecta</taxon>
        <taxon>Pterygota</taxon>
        <taxon>Neoptera</taxon>
        <taxon>Endopterygota</taxon>
        <taxon>Lepidoptera</taxon>
        <taxon>Glossata</taxon>
        <taxon>Ditrysia</taxon>
        <taxon>Bombycoidea</taxon>
        <taxon>Bombycidae</taxon>
        <taxon>Bombycinae</taxon>
        <taxon>Bombyx</taxon>
    </lineage>
</organism>
<dbReference type="OrthoDB" id="8250698at2759"/>
<dbReference type="SMART" id="SM00587">
    <property type="entry name" value="CHK"/>
    <property type="match status" value="1"/>
</dbReference>
<dbReference type="SUPFAM" id="SSF56112">
    <property type="entry name" value="Protein kinase-like (PK-like)"/>
    <property type="match status" value="1"/>
</dbReference>
<dbReference type="Pfam" id="PF02958">
    <property type="entry name" value="EcKL"/>
    <property type="match status" value="1"/>
</dbReference>
<dbReference type="InterPro" id="IPR004119">
    <property type="entry name" value="EcKL"/>
</dbReference>
<gene>
    <name evidence="3" type="primary">LOC114242752</name>
</gene>
<keyword evidence="2" id="KW-1185">Reference proteome</keyword>
<evidence type="ECO:0000313" key="2">
    <source>
        <dbReference type="Proteomes" id="UP000504629"/>
    </source>
</evidence>
<sequence length="414" mass="47424">MGGLTFEGALKNISHIQLEFIKEVLEKRGYNDRVVHVEAVGAAGDNFIANVKRITVDGENGPFKMIAKIAPQNENVRMATQTQVLFGNEHHMYTVVLPKYQQLEEEAEIPNDDRFRFAECYGSSTQVPHEVILLEDLQVPGFKMLDRFTSLSDECIRSTLKNFAKFHALSFTLKNKQPETFNSLKSKLFDMWSHMDSSADIYFGKLEAGAEQLVDGEERKNIIRGAIGKALSMARKIAQVESGSKYFVIQQGDSWTNNIMFRYDGENLVESVLIDYQISKETSPVCDIQYMIFNCTDHKTRLKYFNEWLDYYHAELEKRLTNFGLKIVNVYPREQFDVDMKKYSGMMLGLSTILASVLTMNSEDAGKMKETMESTSPDELPANNEVEDYNVEHTIKFKTRLEGLIDSYLEFNLI</sequence>
<dbReference type="KEGG" id="bman:114242752"/>
<dbReference type="RefSeq" id="XP_028029817.1">
    <property type="nucleotide sequence ID" value="XM_028174016.1"/>
</dbReference>
<dbReference type="InterPro" id="IPR015897">
    <property type="entry name" value="CHK_kinase-like"/>
</dbReference>
<reference evidence="3" key="1">
    <citation type="submission" date="2025-08" db="UniProtKB">
        <authorList>
            <consortium name="RefSeq"/>
        </authorList>
    </citation>
    <scope>IDENTIFICATION</scope>
    <source>
        <tissue evidence="3">Silk gland</tissue>
    </source>
</reference>
<dbReference type="PANTHER" id="PTHR11012">
    <property type="entry name" value="PROTEIN KINASE-LIKE DOMAIN-CONTAINING"/>
    <property type="match status" value="1"/>
</dbReference>
<name>A0A6J2JLB1_BOMMA</name>
<dbReference type="PANTHER" id="PTHR11012:SF30">
    <property type="entry name" value="PROTEIN KINASE-LIKE DOMAIN-CONTAINING"/>
    <property type="match status" value="1"/>
</dbReference>
<accession>A0A6J2JLB1</accession>